<name>A6JIL0_RAT</name>
<evidence type="ECO:0000313" key="1">
    <source>
        <dbReference type="EMBL" id="EDM18875.1"/>
    </source>
</evidence>
<dbReference type="AlphaFoldDB" id="A6JIL0"/>
<dbReference type="Proteomes" id="UP000234681">
    <property type="component" value="Chromosome 9"/>
</dbReference>
<dbReference type="EMBL" id="CH473987">
    <property type="protein sequence ID" value="EDM18875.1"/>
    <property type="molecule type" value="Genomic_DNA"/>
</dbReference>
<sequence length="17" mass="2031">MIWFLLSPRKLFPTLAP</sequence>
<proteinExistence type="predicted"/>
<gene>
    <name evidence="1" type="ORF">rCG_43737</name>
</gene>
<protein>
    <submittedName>
        <fullName evidence="1">RCG43737</fullName>
    </submittedName>
</protein>
<evidence type="ECO:0000313" key="2">
    <source>
        <dbReference type="Proteomes" id="UP000234681"/>
    </source>
</evidence>
<accession>A6JIL0</accession>
<organism evidence="1 2">
    <name type="scientific">Rattus norvegicus</name>
    <name type="common">Rat</name>
    <dbReference type="NCBI Taxonomy" id="10116"/>
    <lineage>
        <taxon>Eukaryota</taxon>
        <taxon>Metazoa</taxon>
        <taxon>Chordata</taxon>
        <taxon>Craniata</taxon>
        <taxon>Vertebrata</taxon>
        <taxon>Euteleostomi</taxon>
        <taxon>Mammalia</taxon>
        <taxon>Eutheria</taxon>
        <taxon>Euarchontoglires</taxon>
        <taxon>Glires</taxon>
        <taxon>Rodentia</taxon>
        <taxon>Myomorpha</taxon>
        <taxon>Muroidea</taxon>
        <taxon>Muridae</taxon>
        <taxon>Murinae</taxon>
        <taxon>Rattus</taxon>
    </lineage>
</organism>
<reference evidence="1 2" key="1">
    <citation type="submission" date="2005-09" db="EMBL/GenBank/DDBJ databases">
        <authorList>
            <person name="Mural R.J."/>
            <person name="Li P.W."/>
            <person name="Adams M.D."/>
            <person name="Amanatides P.G."/>
            <person name="Baden-Tillson H."/>
            <person name="Barnstead M."/>
            <person name="Chin S.H."/>
            <person name="Dew I."/>
            <person name="Evans C.A."/>
            <person name="Ferriera S."/>
            <person name="Flanigan M."/>
            <person name="Fosler C."/>
            <person name="Glodek A."/>
            <person name="Gu Z."/>
            <person name="Holt R.A."/>
            <person name="Jennings D."/>
            <person name="Kraft C.L."/>
            <person name="Lu F."/>
            <person name="Nguyen T."/>
            <person name="Nusskern D.R."/>
            <person name="Pfannkoch C.M."/>
            <person name="Sitter C."/>
            <person name="Sutton G.G."/>
            <person name="Venter J.C."/>
            <person name="Wang Z."/>
            <person name="Woodage T."/>
            <person name="Zheng X.H."/>
            <person name="Zhong F."/>
        </authorList>
    </citation>
    <scope>NUCLEOTIDE SEQUENCE [LARGE SCALE GENOMIC DNA]</scope>
    <source>
        <strain>BN</strain>
        <strain evidence="2">Sprague-Dawley</strain>
    </source>
</reference>